<dbReference type="RefSeq" id="WP_265724532.1">
    <property type="nucleotide sequence ID" value="NZ_JAOSLC020000003.1"/>
</dbReference>
<name>A0ABT5S6X5_9FLAO</name>
<organism evidence="2 3">
    <name type="scientific">Polaribacter ponticola</name>
    <dbReference type="NCBI Taxonomy" id="2978475"/>
    <lineage>
        <taxon>Bacteria</taxon>
        <taxon>Pseudomonadati</taxon>
        <taxon>Bacteroidota</taxon>
        <taxon>Flavobacteriia</taxon>
        <taxon>Flavobacteriales</taxon>
        <taxon>Flavobacteriaceae</taxon>
    </lineage>
</organism>
<feature type="transmembrane region" description="Helical" evidence="1">
    <location>
        <begin position="86"/>
        <end position="106"/>
    </location>
</feature>
<comment type="caution">
    <text evidence="2">The sequence shown here is derived from an EMBL/GenBank/DDBJ whole genome shotgun (WGS) entry which is preliminary data.</text>
</comment>
<feature type="transmembrane region" description="Helical" evidence="1">
    <location>
        <begin position="22"/>
        <end position="41"/>
    </location>
</feature>
<gene>
    <name evidence="2" type="ORF">N5A56_005200</name>
</gene>
<dbReference type="EMBL" id="JAOSLC020000003">
    <property type="protein sequence ID" value="MDD7913854.1"/>
    <property type="molecule type" value="Genomic_DNA"/>
</dbReference>
<sequence length="120" mass="13810">MLQLLTSIPYFAELTSQIIDFVIGYLHLNFIGIVSLTLFVFLKEFGLLKLSKIWVRVYLLGFSLSEILIFYKGFCNWQQLSIINNYYLILMLVSSLIPIAVLGIFIQNLKPIFSTQPTLP</sequence>
<keyword evidence="1" id="KW-1133">Transmembrane helix</keyword>
<keyword evidence="3" id="KW-1185">Reference proteome</keyword>
<protein>
    <submittedName>
        <fullName evidence="2">Uncharacterized protein</fullName>
    </submittedName>
</protein>
<evidence type="ECO:0000256" key="1">
    <source>
        <dbReference type="SAM" id="Phobius"/>
    </source>
</evidence>
<keyword evidence="1" id="KW-0472">Membrane</keyword>
<feature type="transmembrane region" description="Helical" evidence="1">
    <location>
        <begin position="53"/>
        <end position="74"/>
    </location>
</feature>
<proteinExistence type="predicted"/>
<keyword evidence="1" id="KW-0812">Transmembrane</keyword>
<evidence type="ECO:0000313" key="2">
    <source>
        <dbReference type="EMBL" id="MDD7913854.1"/>
    </source>
</evidence>
<reference evidence="2" key="1">
    <citation type="submission" date="2023-02" db="EMBL/GenBank/DDBJ databases">
        <title>Polaribacter ponticola sp. nov., isolated from seawater.</title>
        <authorList>
            <person name="Baek J.H."/>
            <person name="Kim J.M."/>
            <person name="Choi D.G."/>
            <person name="Jeon C.O."/>
        </authorList>
    </citation>
    <scope>NUCLEOTIDE SEQUENCE</scope>
    <source>
        <strain evidence="2">MSW5</strain>
    </source>
</reference>
<evidence type="ECO:0000313" key="3">
    <source>
        <dbReference type="Proteomes" id="UP001151478"/>
    </source>
</evidence>
<dbReference type="Proteomes" id="UP001151478">
    <property type="component" value="Unassembled WGS sequence"/>
</dbReference>
<accession>A0ABT5S6X5</accession>